<dbReference type="InterPro" id="IPR027417">
    <property type="entry name" value="P-loop_NTPase"/>
</dbReference>
<dbReference type="Pfam" id="PF00271">
    <property type="entry name" value="Helicase_C"/>
    <property type="match status" value="1"/>
</dbReference>
<reference evidence="9" key="1">
    <citation type="submission" date="2017-02" db="UniProtKB">
        <authorList>
            <consortium name="WormBaseParasite"/>
        </authorList>
    </citation>
    <scope>IDENTIFICATION</scope>
</reference>
<keyword evidence="3" id="KW-0347">Helicase</keyword>
<sequence>MNANIISDLPLAELLCVAPGLQDGISAASVIGPDVSKICDDKFSKTTMPASVDFATASIFDLIDLVSDGMNVPEVPEELRANCDSDNKIKSEAANVYEKTPDDDKALNAVVTSAVVEQRVNVPENKIEGNIKQNDDYSCAHVLNGKNCDPEFENLRSRLAKKYPFELDPFQKQAILCMERGDSVFVAAHTSAGKTVVAEYAIALCNIHKTRAIYTSPIKALSNEKFRDFKLQFGDVGLITGDIQLHVDAFALVMTTEVLRSMLYNGSEAIRELEWVIFDEVHYINDIERGHVWEEVLIMLPSHVKIVMLSATVPNCVEFADWVGRIKKRQIYVTTTNKRPVPLEHFLYTGQDAKTKKDLFKIVDSGGNFLSNGEVFDDKNIYTNLIKYLSEKNLLPVVVFVFSRRRCDENALLLQSMDLTTAKEKSYIHRFFAKCVARLKGSDKQLPQVLQVADLCKRGFAIHHSGILPILKEIVEILFQKGFVKVLFATETFAMGVNMPARTVVFDSMMKHDGKEMRNLTPSEYIQMAGRAGRRGLDSTGTVIVLCKGSQMPEPTGLNIMMLGKPLKLESRFRITYSMLLNLLRVEHLRIEDMLQHSYLESASLRQVLTRQQEMKQLAEKIAAYPALKCSTCCVTCEEYYSINEYHARLREFVRFRSELWQDLFQFASFEKMFAPGRLVIVALPQINRPSSLAMVLKVRCDGSRRSLQLLISVEDDQNTEKEDATLMEAFHKLPEREQEWKIESALVETVAFTGFERLALPRKSTKKSTYRILDNIPVSSLIAVCQKILRVDAATVYNDVRIRSMPRFRQQSPDPSITKVVIAMDTLASKWAYSVEGADVALPGRDIQISSAVVFAKIMQLNELRNFLIVEGAFPCRHCLSFRQHFKQVRELVQMQEKYENLSYILSMNSLMLSSEYNEHLQVLHRLGYIDANNLITLKGKVACEIHNQELLITELLLDNKLQSRSAAEIAAMLSSTTAQSRMSDIGRKNSVQNPVLEAVGFFLQIFWCFTRFLRHNSLQVYTCMQNFQLKLDVLEVSNKIATAQRGCGVKIADPCESLNFDLIEVVYEWASGTPFAEIMKLTDAQEGFIVRCIQRLDEICRDVRCAARLIGDPDLYEKMDETSAAIRRDIVFAASLYTVIE</sequence>
<dbReference type="FunFam" id="3.40.50.300:FF:000354">
    <property type="entry name" value="ATP-dependent RNA helicase SKI2"/>
    <property type="match status" value="1"/>
</dbReference>
<evidence type="ECO:0000259" key="6">
    <source>
        <dbReference type="PROSITE" id="PS51192"/>
    </source>
</evidence>
<dbReference type="InterPro" id="IPR050699">
    <property type="entry name" value="RNA-DNA_Helicase"/>
</dbReference>
<protein>
    <submittedName>
        <fullName evidence="9">Helicase SKI2W</fullName>
    </submittedName>
</protein>
<dbReference type="SMART" id="SM01142">
    <property type="entry name" value="DSHCT"/>
    <property type="match status" value="1"/>
</dbReference>
<evidence type="ECO:0000256" key="2">
    <source>
        <dbReference type="ARBA" id="ARBA00022801"/>
    </source>
</evidence>
<feature type="domain" description="Helicase C-terminal" evidence="7">
    <location>
        <begin position="412"/>
        <end position="584"/>
    </location>
</feature>
<dbReference type="PANTHER" id="PTHR12131">
    <property type="entry name" value="ATP-DEPENDENT RNA AND DNA HELICASE"/>
    <property type="match status" value="1"/>
</dbReference>
<dbReference type="Gene3D" id="1.10.3380.30">
    <property type="match status" value="2"/>
</dbReference>
<evidence type="ECO:0000256" key="3">
    <source>
        <dbReference type="ARBA" id="ARBA00022806"/>
    </source>
</evidence>
<evidence type="ECO:0000259" key="7">
    <source>
        <dbReference type="PROSITE" id="PS51194"/>
    </source>
</evidence>
<dbReference type="InterPro" id="IPR014001">
    <property type="entry name" value="Helicase_ATP-bd"/>
</dbReference>
<dbReference type="InterPro" id="IPR011545">
    <property type="entry name" value="DEAD/DEAH_box_helicase_dom"/>
</dbReference>
<evidence type="ECO:0000256" key="4">
    <source>
        <dbReference type="ARBA" id="ARBA00022840"/>
    </source>
</evidence>
<name>A0A0N5AB10_9BILA</name>
<dbReference type="SUPFAM" id="SSF52540">
    <property type="entry name" value="P-loop containing nucleoside triphosphate hydrolases"/>
    <property type="match status" value="1"/>
</dbReference>
<dbReference type="FunFam" id="3.40.50.300:FF:000447">
    <property type="entry name" value="helicase SKI2W isoform X2"/>
    <property type="match status" value="1"/>
</dbReference>
<dbReference type="InterPro" id="IPR001650">
    <property type="entry name" value="Helicase_C-like"/>
</dbReference>
<feature type="domain" description="Helicase ATP-binding" evidence="6">
    <location>
        <begin position="175"/>
        <end position="331"/>
    </location>
</feature>
<dbReference type="GO" id="GO:0055087">
    <property type="term" value="C:Ski complex"/>
    <property type="evidence" value="ECO:0007669"/>
    <property type="project" value="TreeGrafter"/>
</dbReference>
<dbReference type="InterPro" id="IPR016438">
    <property type="entry name" value="SKI2-like"/>
</dbReference>
<keyword evidence="1" id="KW-0547">Nucleotide-binding</keyword>
<proteinExistence type="predicted"/>
<keyword evidence="8" id="KW-1185">Reference proteome</keyword>
<evidence type="ECO:0000256" key="5">
    <source>
        <dbReference type="ARBA" id="ARBA00047984"/>
    </source>
</evidence>
<dbReference type="SMART" id="SM00490">
    <property type="entry name" value="HELICc"/>
    <property type="match status" value="1"/>
</dbReference>
<dbReference type="Pfam" id="PF00270">
    <property type="entry name" value="DEAD"/>
    <property type="match status" value="1"/>
</dbReference>
<dbReference type="WBParaSite" id="SMUV_0000133601-mRNA-1">
    <property type="protein sequence ID" value="SMUV_0000133601-mRNA-1"/>
    <property type="gene ID" value="SMUV_0000133601"/>
</dbReference>
<dbReference type="AlphaFoldDB" id="A0A0N5AB10"/>
<dbReference type="GO" id="GO:0016787">
    <property type="term" value="F:hydrolase activity"/>
    <property type="evidence" value="ECO:0007669"/>
    <property type="project" value="UniProtKB-KW"/>
</dbReference>
<dbReference type="STRING" id="451379.A0A0N5AB10"/>
<dbReference type="GO" id="GO:0003723">
    <property type="term" value="F:RNA binding"/>
    <property type="evidence" value="ECO:0007669"/>
    <property type="project" value="InterPro"/>
</dbReference>
<dbReference type="SMART" id="SM00487">
    <property type="entry name" value="DEXDc"/>
    <property type="match status" value="1"/>
</dbReference>
<dbReference type="Gene3D" id="3.40.50.300">
    <property type="entry name" value="P-loop containing nucleotide triphosphate hydrolases"/>
    <property type="match status" value="2"/>
</dbReference>
<dbReference type="InterPro" id="IPR012961">
    <property type="entry name" value="Ski2/MTR4_C"/>
</dbReference>
<dbReference type="PIRSF" id="PIRSF005198">
    <property type="entry name" value="Antiviral_helicase_SKI2"/>
    <property type="match status" value="1"/>
</dbReference>
<dbReference type="PROSITE" id="PS51194">
    <property type="entry name" value="HELICASE_CTER"/>
    <property type="match status" value="1"/>
</dbReference>
<dbReference type="GO" id="GO:0070478">
    <property type="term" value="P:nuclear-transcribed mRNA catabolic process, 3'-5' exonucleolytic nonsense-mediated decay"/>
    <property type="evidence" value="ECO:0007669"/>
    <property type="project" value="TreeGrafter"/>
</dbReference>
<evidence type="ECO:0000313" key="9">
    <source>
        <dbReference type="WBParaSite" id="SMUV_0000133601-mRNA-1"/>
    </source>
</evidence>
<accession>A0A0N5AB10</accession>
<organism evidence="8 9">
    <name type="scientific">Syphacia muris</name>
    <dbReference type="NCBI Taxonomy" id="451379"/>
    <lineage>
        <taxon>Eukaryota</taxon>
        <taxon>Metazoa</taxon>
        <taxon>Ecdysozoa</taxon>
        <taxon>Nematoda</taxon>
        <taxon>Chromadorea</taxon>
        <taxon>Rhabditida</taxon>
        <taxon>Spirurina</taxon>
        <taxon>Oxyuridomorpha</taxon>
        <taxon>Oxyuroidea</taxon>
        <taxon>Oxyuridae</taxon>
        <taxon>Syphacia</taxon>
    </lineage>
</organism>
<evidence type="ECO:0000313" key="8">
    <source>
        <dbReference type="Proteomes" id="UP000046393"/>
    </source>
</evidence>
<comment type="catalytic activity">
    <reaction evidence="5">
        <text>ATP + H2O = ADP + phosphate + H(+)</text>
        <dbReference type="Rhea" id="RHEA:13065"/>
        <dbReference type="ChEBI" id="CHEBI:15377"/>
        <dbReference type="ChEBI" id="CHEBI:15378"/>
        <dbReference type="ChEBI" id="CHEBI:30616"/>
        <dbReference type="ChEBI" id="CHEBI:43474"/>
        <dbReference type="ChEBI" id="CHEBI:456216"/>
        <dbReference type="EC" id="3.6.4.13"/>
    </reaction>
</comment>
<dbReference type="Proteomes" id="UP000046393">
    <property type="component" value="Unplaced"/>
</dbReference>
<keyword evidence="2" id="KW-0378">Hydrolase</keyword>
<dbReference type="CDD" id="cd18795">
    <property type="entry name" value="SF2_C_Ski2"/>
    <property type="match status" value="1"/>
</dbReference>
<keyword evidence="4" id="KW-0067">ATP-binding</keyword>
<dbReference type="GO" id="GO:0005524">
    <property type="term" value="F:ATP binding"/>
    <property type="evidence" value="ECO:0007669"/>
    <property type="project" value="UniProtKB-KW"/>
</dbReference>
<dbReference type="PROSITE" id="PS51192">
    <property type="entry name" value="HELICASE_ATP_BIND_1"/>
    <property type="match status" value="1"/>
</dbReference>
<dbReference type="GO" id="GO:0003724">
    <property type="term" value="F:RNA helicase activity"/>
    <property type="evidence" value="ECO:0007669"/>
    <property type="project" value="UniProtKB-EC"/>
</dbReference>
<evidence type="ECO:0000256" key="1">
    <source>
        <dbReference type="ARBA" id="ARBA00022741"/>
    </source>
</evidence>
<dbReference type="PANTHER" id="PTHR12131:SF1">
    <property type="entry name" value="ATP-DEPENDENT RNA HELICASE SUPV3L1, MITOCHONDRIAL-RELATED"/>
    <property type="match status" value="1"/>
</dbReference>
<dbReference type="Pfam" id="PF08148">
    <property type="entry name" value="DSHCT"/>
    <property type="match status" value="1"/>
</dbReference>